<dbReference type="EMBL" id="QUTE01013311">
    <property type="protein sequence ID" value="RHZ04855.1"/>
    <property type="molecule type" value="Genomic_DNA"/>
</dbReference>
<evidence type="ECO:0000256" key="7">
    <source>
        <dbReference type="SAM" id="Phobius"/>
    </source>
</evidence>
<reference evidence="11 12" key="1">
    <citation type="submission" date="2018-08" db="EMBL/GenBank/DDBJ databases">
        <title>Aphanomyces genome sequencing and annotation.</title>
        <authorList>
            <person name="Minardi D."/>
            <person name="Oidtmann B."/>
            <person name="Van Der Giezen M."/>
            <person name="Studholme D.J."/>
        </authorList>
    </citation>
    <scope>NUCLEOTIDE SEQUENCE [LARGE SCALE GENOMIC DNA]</scope>
    <source>
        <strain evidence="9 12">197901</strain>
        <strain evidence="10 13">FDL457</strain>
        <strain evidence="8 11">Kv</strain>
    </source>
</reference>
<feature type="transmembrane region" description="Helical" evidence="7">
    <location>
        <begin position="228"/>
        <end position="249"/>
    </location>
</feature>
<feature type="transmembrane region" description="Helical" evidence="7">
    <location>
        <begin position="82"/>
        <end position="104"/>
    </location>
</feature>
<feature type="transmembrane region" description="Helical" evidence="7">
    <location>
        <begin position="144"/>
        <end position="162"/>
    </location>
</feature>
<evidence type="ECO:0000313" key="11">
    <source>
        <dbReference type="Proteomes" id="UP000265427"/>
    </source>
</evidence>
<dbReference type="Pfam" id="PF01733">
    <property type="entry name" value="Nucleoside_tran"/>
    <property type="match status" value="2"/>
</dbReference>
<keyword evidence="4 7" id="KW-0812">Transmembrane</keyword>
<dbReference type="GO" id="GO:0005337">
    <property type="term" value="F:nucleoside transmembrane transporter activity"/>
    <property type="evidence" value="ECO:0007669"/>
    <property type="project" value="InterPro"/>
</dbReference>
<organism evidence="8 11">
    <name type="scientific">Aphanomyces astaci</name>
    <name type="common">Crayfish plague agent</name>
    <dbReference type="NCBI Taxonomy" id="112090"/>
    <lineage>
        <taxon>Eukaryota</taxon>
        <taxon>Sar</taxon>
        <taxon>Stramenopiles</taxon>
        <taxon>Oomycota</taxon>
        <taxon>Saprolegniomycetes</taxon>
        <taxon>Saprolegniales</taxon>
        <taxon>Verrucalvaceae</taxon>
        <taxon>Aphanomyces</taxon>
    </lineage>
</organism>
<feature type="transmembrane region" description="Helical" evidence="7">
    <location>
        <begin position="16"/>
        <end position="35"/>
    </location>
</feature>
<evidence type="ECO:0000313" key="13">
    <source>
        <dbReference type="Proteomes" id="UP000286510"/>
    </source>
</evidence>
<evidence type="ECO:0000313" key="12">
    <source>
        <dbReference type="Proteomes" id="UP000266196"/>
    </source>
</evidence>
<evidence type="ECO:0000313" key="8">
    <source>
        <dbReference type="EMBL" id="RHY04680.1"/>
    </source>
</evidence>
<proteinExistence type="inferred from homology"/>
<evidence type="ECO:0000313" key="10">
    <source>
        <dbReference type="EMBL" id="RHZ15712.1"/>
    </source>
</evidence>
<evidence type="ECO:0000256" key="2">
    <source>
        <dbReference type="ARBA" id="ARBA00007965"/>
    </source>
</evidence>
<dbReference type="GO" id="GO:0005886">
    <property type="term" value="C:plasma membrane"/>
    <property type="evidence" value="ECO:0007669"/>
    <property type="project" value="TreeGrafter"/>
</dbReference>
<dbReference type="PANTHER" id="PTHR10332">
    <property type="entry name" value="EQUILIBRATIVE NUCLEOSIDE TRANSPORTER"/>
    <property type="match status" value="1"/>
</dbReference>
<sequence length="382" mass="41060">MEYASLTDHDDTSHKCNVLFAVLGFAYLFPFWALVQPVDYWHELFPTFNVEFNISLAYTVTSVATLAWVVFVSGVRGHKLRIVGGLLTQVVVLAVLPLASLLQSPTARHVMVLTSTAAIAVATAVLDSSVFGLAALFPKGAIEYVQFGMGVSGLVTAVFRVVSKACFPPTMLTVATTAYFLAGAVAVGSAVVAYFVLINLPRTQHYLRAASTQHVDWSLLSKVWRNEALVVVNYATTLAVYPGIVSGLYSIQYPSLNANEWWPLILLTLYAAFEVVGRYGAAWSHCGVTPDTVWRPVVARLALIPALVCTAQHVWHDVISVALVTTLALSNGYVGTLAVVVVNDCVDKPERAAAGMISSLCINIGLIVGAAIAFCLALLFHL</sequence>
<dbReference type="Proteomes" id="UP000286510">
    <property type="component" value="Unassembled WGS sequence"/>
</dbReference>
<feature type="transmembrane region" description="Helical" evidence="7">
    <location>
        <begin position="354"/>
        <end position="380"/>
    </location>
</feature>
<dbReference type="VEuPathDB" id="FungiDB:H257_02703"/>
<keyword evidence="5 7" id="KW-1133">Transmembrane helix</keyword>
<evidence type="ECO:0000256" key="6">
    <source>
        <dbReference type="ARBA" id="ARBA00023136"/>
    </source>
</evidence>
<accession>A0A397AA67</accession>
<evidence type="ECO:0000256" key="5">
    <source>
        <dbReference type="ARBA" id="ARBA00022989"/>
    </source>
</evidence>
<feature type="transmembrane region" description="Helical" evidence="7">
    <location>
        <begin position="293"/>
        <end position="315"/>
    </location>
</feature>
<dbReference type="Proteomes" id="UP000265427">
    <property type="component" value="Unassembled WGS sequence"/>
</dbReference>
<keyword evidence="6 7" id="KW-0472">Membrane</keyword>
<evidence type="ECO:0008006" key="14">
    <source>
        <dbReference type="Google" id="ProtNLM"/>
    </source>
</evidence>
<dbReference type="AlphaFoldDB" id="A0A397AA67"/>
<dbReference type="InterPro" id="IPR002259">
    <property type="entry name" value="Eqnu_transpt"/>
</dbReference>
<keyword evidence="3" id="KW-0813">Transport</keyword>
<evidence type="ECO:0000256" key="3">
    <source>
        <dbReference type="ARBA" id="ARBA00022448"/>
    </source>
</evidence>
<dbReference type="InterPro" id="IPR036259">
    <property type="entry name" value="MFS_trans_sf"/>
</dbReference>
<comment type="similarity">
    <text evidence="2">Belongs to the SLC29A/ENT transporter (TC 2.A.57) family.</text>
</comment>
<dbReference type="PANTHER" id="PTHR10332:SF10">
    <property type="entry name" value="EQUILIBRATIVE NUCLEOSIDE TRANSPORTER 4"/>
    <property type="match status" value="1"/>
</dbReference>
<evidence type="ECO:0000256" key="1">
    <source>
        <dbReference type="ARBA" id="ARBA00004141"/>
    </source>
</evidence>
<dbReference type="SUPFAM" id="SSF103473">
    <property type="entry name" value="MFS general substrate transporter"/>
    <property type="match status" value="1"/>
</dbReference>
<comment type="caution">
    <text evidence="8">The sequence shown here is derived from an EMBL/GenBank/DDBJ whole genome shotgun (WGS) entry which is preliminary data.</text>
</comment>
<dbReference type="EMBL" id="QUTF01013860">
    <property type="protein sequence ID" value="RHZ15712.1"/>
    <property type="molecule type" value="Genomic_DNA"/>
</dbReference>
<feature type="transmembrane region" description="Helical" evidence="7">
    <location>
        <begin position="261"/>
        <end position="281"/>
    </location>
</feature>
<name>A0A397AA67_APHAT</name>
<feature type="transmembrane region" description="Helical" evidence="7">
    <location>
        <begin position="321"/>
        <end position="342"/>
    </location>
</feature>
<comment type="subcellular location">
    <subcellularLocation>
        <location evidence="1">Membrane</location>
        <topology evidence="1">Multi-pass membrane protein</topology>
    </subcellularLocation>
</comment>
<evidence type="ECO:0000313" key="9">
    <source>
        <dbReference type="EMBL" id="RHZ04855.1"/>
    </source>
</evidence>
<gene>
    <name evidence="10" type="ORF">DYB26_001664</name>
    <name evidence="9" type="ORF">DYB31_002241</name>
    <name evidence="8" type="ORF">DYB36_003037</name>
</gene>
<feature type="transmembrane region" description="Helical" evidence="7">
    <location>
        <begin position="174"/>
        <end position="198"/>
    </location>
</feature>
<feature type="transmembrane region" description="Helical" evidence="7">
    <location>
        <begin position="55"/>
        <end position="75"/>
    </location>
</feature>
<dbReference type="Proteomes" id="UP000266196">
    <property type="component" value="Unassembled WGS sequence"/>
</dbReference>
<feature type="transmembrane region" description="Helical" evidence="7">
    <location>
        <begin position="110"/>
        <end position="137"/>
    </location>
</feature>
<dbReference type="EMBL" id="QUSZ01006759">
    <property type="protein sequence ID" value="RHY04680.1"/>
    <property type="molecule type" value="Genomic_DNA"/>
</dbReference>
<evidence type="ECO:0000256" key="4">
    <source>
        <dbReference type="ARBA" id="ARBA00022692"/>
    </source>
</evidence>
<protein>
    <recommendedName>
        <fullName evidence="14">Major facilitator superfamily (MFS) profile domain-containing protein</fullName>
    </recommendedName>
</protein>